<dbReference type="Gene3D" id="2.40.290.30">
    <property type="entry name" value="Mediator complex subunit 25, ACID domain"/>
    <property type="match status" value="1"/>
</dbReference>
<dbReference type="GO" id="GO:0005667">
    <property type="term" value="C:transcription regulator complex"/>
    <property type="evidence" value="ECO:0007669"/>
    <property type="project" value="TreeGrafter"/>
</dbReference>
<keyword evidence="3" id="KW-1185">Reference proteome</keyword>
<feature type="domain" description="Mediator complex subunit Med25 PTOV" evidence="1">
    <location>
        <begin position="34"/>
        <end position="177"/>
    </location>
</feature>
<dbReference type="PANTHER" id="PTHR12433:SF11">
    <property type="entry name" value="MEDIATOR OF RNA POLYMERASE II TRANSCRIPTION SUBUNIT 25"/>
    <property type="match status" value="1"/>
</dbReference>
<accession>A0A9Q0BWQ7</accession>
<dbReference type="InterPro" id="IPR021394">
    <property type="entry name" value="Med25_PTOV"/>
</dbReference>
<dbReference type="PANTHER" id="PTHR12433">
    <property type="entry name" value="MEDIATOR OF RNA POLYMERASE II TRANSCRIPTION SUBUNIT 25"/>
    <property type="match status" value="1"/>
</dbReference>
<dbReference type="Pfam" id="PF11232">
    <property type="entry name" value="Med25"/>
    <property type="match status" value="1"/>
</dbReference>
<reference evidence="2" key="1">
    <citation type="journal article" date="2023" name="Genome Biol. Evol.">
        <title>Long-read-based Genome Assembly of Drosophila gunungcola Reveals Fewer Chemosensory Genes in Flower-breeding Species.</title>
        <authorList>
            <person name="Negi A."/>
            <person name="Liao B.Y."/>
            <person name="Yeh S.D."/>
        </authorList>
    </citation>
    <scope>NUCLEOTIDE SEQUENCE</scope>
    <source>
        <strain evidence="2">Sukarami</strain>
    </source>
</reference>
<dbReference type="GO" id="GO:0045944">
    <property type="term" value="P:positive regulation of transcription by RNA polymerase II"/>
    <property type="evidence" value="ECO:0007669"/>
    <property type="project" value="TreeGrafter"/>
</dbReference>
<gene>
    <name evidence="2" type="ORF">M5D96_002745</name>
</gene>
<organism evidence="2 3">
    <name type="scientific">Drosophila gunungcola</name>
    <name type="common">fruit fly</name>
    <dbReference type="NCBI Taxonomy" id="103775"/>
    <lineage>
        <taxon>Eukaryota</taxon>
        <taxon>Metazoa</taxon>
        <taxon>Ecdysozoa</taxon>
        <taxon>Arthropoda</taxon>
        <taxon>Hexapoda</taxon>
        <taxon>Insecta</taxon>
        <taxon>Pterygota</taxon>
        <taxon>Neoptera</taxon>
        <taxon>Endopterygota</taxon>
        <taxon>Diptera</taxon>
        <taxon>Brachycera</taxon>
        <taxon>Muscomorpha</taxon>
        <taxon>Ephydroidea</taxon>
        <taxon>Drosophilidae</taxon>
        <taxon>Drosophila</taxon>
        <taxon>Sophophora</taxon>
    </lineage>
</organism>
<comment type="caution">
    <text evidence="2">The sequence shown here is derived from an EMBL/GenBank/DDBJ whole genome shotgun (WGS) entry which is preliminary data.</text>
</comment>
<name>A0A9Q0BWQ7_9MUSC</name>
<dbReference type="AlphaFoldDB" id="A0A9Q0BWQ7"/>
<sequence>MEFDAAGLDCLTKKMADLLLEEQNTTPQQIETIKRETIWVGELEWSEKLKPDQPKHLQTMHCTVCCKIVDGHPEIKAQNWPSKLPTQIMPKHLLAKIGGGLLKNSRLVIFRPSLGGALDSLTKKMNSGYACCIHISSSNCNDKVIFLFYSPERDLFLGFIPNNQLIVIERIRKVVQEILEKQAVVT</sequence>
<proteinExistence type="predicted"/>
<dbReference type="EMBL" id="JAMKOV010000001">
    <property type="protein sequence ID" value="KAI8046534.1"/>
    <property type="molecule type" value="Genomic_DNA"/>
</dbReference>
<evidence type="ECO:0000313" key="2">
    <source>
        <dbReference type="EMBL" id="KAI8046534.1"/>
    </source>
</evidence>
<dbReference type="GO" id="GO:0016592">
    <property type="term" value="C:mediator complex"/>
    <property type="evidence" value="ECO:0007669"/>
    <property type="project" value="TreeGrafter"/>
</dbReference>
<protein>
    <recommendedName>
        <fullName evidence="1">Mediator complex subunit Med25 PTOV domain-containing protein</fullName>
    </recommendedName>
</protein>
<dbReference type="Proteomes" id="UP001059596">
    <property type="component" value="Chromosome 3R"/>
</dbReference>
<dbReference type="InterPro" id="IPR038196">
    <property type="entry name" value="Med25_PTOV_sf"/>
</dbReference>
<evidence type="ECO:0000313" key="3">
    <source>
        <dbReference type="Proteomes" id="UP001059596"/>
    </source>
</evidence>
<evidence type="ECO:0000259" key="1">
    <source>
        <dbReference type="Pfam" id="PF11232"/>
    </source>
</evidence>